<feature type="transmembrane region" description="Helical" evidence="6">
    <location>
        <begin position="331"/>
        <end position="350"/>
    </location>
</feature>
<dbReference type="PANTHER" id="PTHR43341">
    <property type="entry name" value="AMINO ACID PERMEASE"/>
    <property type="match status" value="1"/>
</dbReference>
<keyword evidence="4 6" id="KW-0472">Membrane</keyword>
<feature type="transmembrane region" description="Helical" evidence="6">
    <location>
        <begin position="180"/>
        <end position="206"/>
    </location>
</feature>
<keyword evidence="2 6" id="KW-0812">Transmembrane</keyword>
<evidence type="ECO:0000256" key="4">
    <source>
        <dbReference type="ARBA" id="ARBA00023136"/>
    </source>
</evidence>
<dbReference type="OrthoDB" id="3900342at2759"/>
<evidence type="ECO:0000256" key="5">
    <source>
        <dbReference type="SAM" id="MobiDB-lite"/>
    </source>
</evidence>
<gene>
    <name evidence="8" type="ORF">CPAG_00749</name>
</gene>
<feature type="transmembrane region" description="Helical" evidence="6">
    <location>
        <begin position="218"/>
        <end position="238"/>
    </location>
</feature>
<dbReference type="VEuPathDB" id="FungiDB:CPAG_00749"/>
<accession>A0A0J6HZI2</accession>
<dbReference type="PANTHER" id="PTHR43341:SF35">
    <property type="entry name" value="ACID TRANSPORTER, PUTATIVE-RELATED"/>
    <property type="match status" value="1"/>
</dbReference>
<dbReference type="GO" id="GO:0016020">
    <property type="term" value="C:membrane"/>
    <property type="evidence" value="ECO:0007669"/>
    <property type="project" value="UniProtKB-SubCell"/>
</dbReference>
<dbReference type="GO" id="GO:0015171">
    <property type="term" value="F:amino acid transmembrane transporter activity"/>
    <property type="evidence" value="ECO:0007669"/>
    <property type="project" value="TreeGrafter"/>
</dbReference>
<keyword evidence="3 6" id="KW-1133">Transmembrane helix</keyword>
<dbReference type="Proteomes" id="UP000054567">
    <property type="component" value="Unassembled WGS sequence"/>
</dbReference>
<dbReference type="AlphaFoldDB" id="A0A0J6HZI2"/>
<feature type="transmembrane region" description="Helical" evidence="6">
    <location>
        <begin position="522"/>
        <end position="542"/>
    </location>
</feature>
<reference evidence="8 9" key="1">
    <citation type="submission" date="2007-06" db="EMBL/GenBank/DDBJ databases">
        <title>The Genome Sequence of Coccidioides posadasii RMSCC_3488.</title>
        <authorList>
            <consortium name="Coccidioides Genome Resources Consortium"/>
            <consortium name="The Broad Institute Genome Sequencing Platform"/>
            <person name="Henn M.R."/>
            <person name="Sykes S."/>
            <person name="Young S."/>
            <person name="Jaffe D."/>
            <person name="Berlin A."/>
            <person name="Alvarez P."/>
            <person name="Butler J."/>
            <person name="Gnerre S."/>
            <person name="Grabherr M."/>
            <person name="Mauceli E."/>
            <person name="Brockman W."/>
            <person name="Kodira C."/>
            <person name="Alvarado L."/>
            <person name="Zeng Q."/>
            <person name="Crawford M."/>
            <person name="Antoine C."/>
            <person name="Devon K."/>
            <person name="Galgiani J."/>
            <person name="Orsborn K."/>
            <person name="Lewis M.L."/>
            <person name="Nusbaum C."/>
            <person name="Galagan J."/>
            <person name="Birren B."/>
        </authorList>
    </citation>
    <scope>NUCLEOTIDE SEQUENCE [LARGE SCALE GENOMIC DNA]</scope>
    <source>
        <strain evidence="8 9">RMSCC 3488</strain>
    </source>
</reference>
<sequence>MGNHYIALPSRMAQDKPRGLGPQYQKFSPDDFPEEPSPGSNEMSLEEPVYSEPGRERVGENVWRVLGERQINMITFSGTIGNGLFLGSGRSLAGAGPGGAVVAYLLMGAVISAVISCLGEMTALMPVNAPVMEFPRRFVDRGVGFAVGWMYWFAYAVLAADQLVAATNSIKFHYEDKRTYISWVVGENVHSAVWITLVLVIVTMVNMFPVKVFGQLEYIFGSIKLTFITFLILMSVVIDTMQPRPNAYYDKPLGTKYWDEPYGFFNRKFPIKNEDGSVHMMTGSMGSLLGMWTTLTNVIFSYIGMDIVAATAAESKALADSEAMKMATRKISLRIITLYALTMITASFTVPLDHPFLNGKAQSVGGQTIFVIAAVEAGMPALANFYNAVYLFSAFTCAINSMYVASRVLHTLALRDQTGPEWITKRLRQCHAGVPIRTVLVTAALMLVAYMGPTGAPGERLSELAVNCTVSCLIVYANICGTYLCFFRTLQDIKDYSNTSEAQAACYDRNHPRYPYKSHGQWLKALFGLTACVILVLFNGIVSFLETPFNPQGFIAAYIGLPVYILLIIGYKIKKHGFRFDNWGPERSNDLSNAVQVTSEKRKGRLEFPDDGFTSENFRTFFRWVWAWMK</sequence>
<dbReference type="EMBL" id="DS268109">
    <property type="protein sequence ID" value="KMM64397.1"/>
    <property type="molecule type" value="Genomic_DNA"/>
</dbReference>
<evidence type="ECO:0000313" key="8">
    <source>
        <dbReference type="EMBL" id="KMM64397.1"/>
    </source>
</evidence>
<evidence type="ECO:0000259" key="7">
    <source>
        <dbReference type="Pfam" id="PF00324"/>
    </source>
</evidence>
<dbReference type="PIRSF" id="PIRSF006060">
    <property type="entry name" value="AA_transporter"/>
    <property type="match status" value="1"/>
</dbReference>
<reference evidence="9" key="2">
    <citation type="journal article" date="2009" name="Genome Res.">
        <title>Comparative genomic analyses of the human fungal pathogens Coccidioides and their relatives.</title>
        <authorList>
            <person name="Sharpton T.J."/>
            <person name="Stajich J.E."/>
            <person name="Rounsley S.D."/>
            <person name="Gardner M.J."/>
            <person name="Wortman J.R."/>
            <person name="Jordar V.S."/>
            <person name="Maiti R."/>
            <person name="Kodira C.D."/>
            <person name="Neafsey D.E."/>
            <person name="Zeng Q."/>
            <person name="Hung C.-Y."/>
            <person name="McMahan C."/>
            <person name="Muszewska A."/>
            <person name="Grynberg M."/>
            <person name="Mandel M.A."/>
            <person name="Kellner E.M."/>
            <person name="Barker B.M."/>
            <person name="Galgiani J.N."/>
            <person name="Orbach M.J."/>
            <person name="Kirkland T.N."/>
            <person name="Cole G.T."/>
            <person name="Henn M.R."/>
            <person name="Birren B.W."/>
            <person name="Taylor J.W."/>
        </authorList>
    </citation>
    <scope>NUCLEOTIDE SEQUENCE [LARGE SCALE GENOMIC DNA]</scope>
    <source>
        <strain evidence="9">RMSCC 3488</strain>
    </source>
</reference>
<organism evidence="8 9">
    <name type="scientific">Coccidioides posadasii RMSCC 3488</name>
    <dbReference type="NCBI Taxonomy" id="454284"/>
    <lineage>
        <taxon>Eukaryota</taxon>
        <taxon>Fungi</taxon>
        <taxon>Dikarya</taxon>
        <taxon>Ascomycota</taxon>
        <taxon>Pezizomycotina</taxon>
        <taxon>Eurotiomycetes</taxon>
        <taxon>Eurotiomycetidae</taxon>
        <taxon>Onygenales</taxon>
        <taxon>Onygenaceae</taxon>
        <taxon>Coccidioides</taxon>
    </lineage>
</organism>
<dbReference type="Gene3D" id="1.20.1740.10">
    <property type="entry name" value="Amino acid/polyamine transporter I"/>
    <property type="match status" value="1"/>
</dbReference>
<evidence type="ECO:0000256" key="2">
    <source>
        <dbReference type="ARBA" id="ARBA00022692"/>
    </source>
</evidence>
<feature type="transmembrane region" description="Helical" evidence="6">
    <location>
        <begin position="142"/>
        <end position="160"/>
    </location>
</feature>
<feature type="domain" description="Amino acid permease/ SLC12A" evidence="7">
    <location>
        <begin position="71"/>
        <end position="576"/>
    </location>
</feature>
<dbReference type="InterPro" id="IPR050524">
    <property type="entry name" value="APC_YAT"/>
</dbReference>
<feature type="transmembrane region" description="Helical" evidence="6">
    <location>
        <begin position="554"/>
        <end position="573"/>
    </location>
</feature>
<feature type="transmembrane region" description="Helical" evidence="6">
    <location>
        <begin position="289"/>
        <end position="310"/>
    </location>
</feature>
<dbReference type="Pfam" id="PF00324">
    <property type="entry name" value="AA_permease"/>
    <property type="match status" value="1"/>
</dbReference>
<evidence type="ECO:0000256" key="6">
    <source>
        <dbReference type="SAM" id="Phobius"/>
    </source>
</evidence>
<evidence type="ECO:0000313" key="9">
    <source>
        <dbReference type="Proteomes" id="UP000054567"/>
    </source>
</evidence>
<evidence type="ECO:0000256" key="3">
    <source>
        <dbReference type="ARBA" id="ARBA00022989"/>
    </source>
</evidence>
<name>A0A0J6HZI2_COCPO</name>
<reference evidence="9" key="3">
    <citation type="journal article" date="2010" name="Genome Res.">
        <title>Population genomic sequencing of Coccidioides fungi reveals recent hybridization and transposon control.</title>
        <authorList>
            <person name="Neafsey D.E."/>
            <person name="Barker B.M."/>
            <person name="Sharpton T.J."/>
            <person name="Stajich J.E."/>
            <person name="Park D.J."/>
            <person name="Whiston E."/>
            <person name="Hung C.-Y."/>
            <person name="McMahan C."/>
            <person name="White J."/>
            <person name="Sykes S."/>
            <person name="Heiman D."/>
            <person name="Young S."/>
            <person name="Zeng Q."/>
            <person name="Abouelleil A."/>
            <person name="Aftuck L."/>
            <person name="Bessette D."/>
            <person name="Brown A."/>
            <person name="FitzGerald M."/>
            <person name="Lui A."/>
            <person name="Macdonald J.P."/>
            <person name="Priest M."/>
            <person name="Orbach M.J."/>
            <person name="Galgiani J.N."/>
            <person name="Kirkland T.N."/>
            <person name="Cole G.T."/>
            <person name="Birren B.W."/>
            <person name="Henn M.R."/>
            <person name="Taylor J.W."/>
            <person name="Rounsley S.D."/>
        </authorList>
    </citation>
    <scope>NUCLEOTIDE SEQUENCE [LARGE SCALE GENOMIC DNA]</scope>
    <source>
        <strain evidence="9">RMSCC 3488</strain>
    </source>
</reference>
<feature type="transmembrane region" description="Helical" evidence="6">
    <location>
        <begin position="101"/>
        <end position="121"/>
    </location>
</feature>
<evidence type="ECO:0000256" key="1">
    <source>
        <dbReference type="ARBA" id="ARBA00004141"/>
    </source>
</evidence>
<proteinExistence type="predicted"/>
<comment type="subcellular location">
    <subcellularLocation>
        <location evidence="1">Membrane</location>
        <topology evidence="1">Multi-pass membrane protein</topology>
    </subcellularLocation>
</comment>
<feature type="transmembrane region" description="Helical" evidence="6">
    <location>
        <begin position="434"/>
        <end position="452"/>
    </location>
</feature>
<feature type="region of interest" description="Disordered" evidence="5">
    <location>
        <begin position="1"/>
        <end position="53"/>
    </location>
</feature>
<protein>
    <submittedName>
        <fullName evidence="8">Amino acid transporter</fullName>
    </submittedName>
</protein>
<dbReference type="InterPro" id="IPR004841">
    <property type="entry name" value="AA-permease/SLC12A_dom"/>
</dbReference>
<feature type="transmembrane region" description="Helical" evidence="6">
    <location>
        <begin position="464"/>
        <end position="486"/>
    </location>
</feature>